<accession>A0AAN9PQQ6</accession>
<dbReference type="EMBL" id="JAYMYQ010000010">
    <property type="protein sequence ID" value="KAK7308510.1"/>
    <property type="molecule type" value="Genomic_DNA"/>
</dbReference>
<sequence length="134" mass="15495">MYTAGEIKELWEAKFGLCSPLSAARSHPKYRSKWEKLWEKLSESSLALMQEEQVECVVSLVRAWLGLGAGHGSANCESKREGWTRPKKEEGHEECLQETIQGPLAWRHGYEYMEREMPHHFDALCDKNIGLFFH</sequence>
<evidence type="ECO:0000313" key="2">
    <source>
        <dbReference type="Proteomes" id="UP001367508"/>
    </source>
</evidence>
<reference evidence="1 2" key="1">
    <citation type="submission" date="2024-01" db="EMBL/GenBank/DDBJ databases">
        <title>The genomes of 5 underutilized Papilionoideae crops provide insights into root nodulation and disease resistanc.</title>
        <authorList>
            <person name="Jiang F."/>
        </authorList>
    </citation>
    <scope>NUCLEOTIDE SEQUENCE [LARGE SCALE GENOMIC DNA]</scope>
    <source>
        <strain evidence="1">LVBAO_FW01</strain>
        <tissue evidence="1">Leaves</tissue>
    </source>
</reference>
<gene>
    <name evidence="1" type="ORF">VNO77_42118</name>
</gene>
<comment type="caution">
    <text evidence="1">The sequence shown here is derived from an EMBL/GenBank/DDBJ whole genome shotgun (WGS) entry which is preliminary data.</text>
</comment>
<evidence type="ECO:0000313" key="1">
    <source>
        <dbReference type="EMBL" id="KAK7308510.1"/>
    </source>
</evidence>
<keyword evidence="2" id="KW-1185">Reference proteome</keyword>
<name>A0AAN9PQQ6_CANGL</name>
<protein>
    <submittedName>
        <fullName evidence="1">Uncharacterized protein</fullName>
    </submittedName>
</protein>
<dbReference type="Proteomes" id="UP001367508">
    <property type="component" value="Unassembled WGS sequence"/>
</dbReference>
<organism evidence="1 2">
    <name type="scientific">Canavalia gladiata</name>
    <name type="common">Sword bean</name>
    <name type="synonym">Dolichos gladiatus</name>
    <dbReference type="NCBI Taxonomy" id="3824"/>
    <lineage>
        <taxon>Eukaryota</taxon>
        <taxon>Viridiplantae</taxon>
        <taxon>Streptophyta</taxon>
        <taxon>Embryophyta</taxon>
        <taxon>Tracheophyta</taxon>
        <taxon>Spermatophyta</taxon>
        <taxon>Magnoliopsida</taxon>
        <taxon>eudicotyledons</taxon>
        <taxon>Gunneridae</taxon>
        <taxon>Pentapetalae</taxon>
        <taxon>rosids</taxon>
        <taxon>fabids</taxon>
        <taxon>Fabales</taxon>
        <taxon>Fabaceae</taxon>
        <taxon>Papilionoideae</taxon>
        <taxon>50 kb inversion clade</taxon>
        <taxon>NPAAA clade</taxon>
        <taxon>indigoferoid/millettioid clade</taxon>
        <taxon>Phaseoleae</taxon>
        <taxon>Canavalia</taxon>
    </lineage>
</organism>
<dbReference type="AlphaFoldDB" id="A0AAN9PQQ6"/>
<proteinExistence type="predicted"/>